<protein>
    <submittedName>
        <fullName evidence="1">Uncharacterized protein</fullName>
    </submittedName>
</protein>
<dbReference type="AlphaFoldDB" id="A0A177NEL0"/>
<dbReference type="Gene3D" id="3.10.450.360">
    <property type="match status" value="1"/>
</dbReference>
<reference evidence="1 2" key="1">
    <citation type="submission" date="2016-03" db="EMBL/GenBank/DDBJ databases">
        <authorList>
            <person name="Ploux O."/>
        </authorList>
    </citation>
    <scope>NUCLEOTIDE SEQUENCE [LARGE SCALE GENOMIC DNA]</scope>
    <source>
        <strain evidence="1 2">R-45370</strain>
    </source>
</reference>
<dbReference type="SUPFAM" id="SSF160574">
    <property type="entry name" value="BT0923-like"/>
    <property type="match status" value="1"/>
</dbReference>
<sequence length="170" mass="19034">MKIQTFFLNNNEDNMHKFLISSLTSAAIFLSFNINAEPSQSVSIPAKVSANILKRHPTAQEMKGSPETHFGQKLLEVSFKVDTGETLMELFTENGHLFTNEILVDSYDGISQAAIGTLKTEFPNFTLQKIELIGNPNDAGEEYEIYLTSEGQQWKVSINDAGTIEDKQHY</sequence>
<accession>A0A177NEL0</accession>
<proteinExistence type="predicted"/>
<name>A0A177NEL0_9GAMM</name>
<keyword evidence="2" id="KW-1185">Reference proteome</keyword>
<organism evidence="1 2">
    <name type="scientific">Methylomonas lenta</name>
    <dbReference type="NCBI Taxonomy" id="980561"/>
    <lineage>
        <taxon>Bacteria</taxon>
        <taxon>Pseudomonadati</taxon>
        <taxon>Pseudomonadota</taxon>
        <taxon>Gammaproteobacteria</taxon>
        <taxon>Methylococcales</taxon>
        <taxon>Methylococcaceae</taxon>
        <taxon>Methylomonas</taxon>
    </lineage>
</organism>
<dbReference type="Proteomes" id="UP000078476">
    <property type="component" value="Unassembled WGS sequence"/>
</dbReference>
<dbReference type="STRING" id="980561.A1359_08420"/>
<gene>
    <name evidence="1" type="ORF">A1359_08420</name>
</gene>
<comment type="caution">
    <text evidence="1">The sequence shown here is derived from an EMBL/GenBank/DDBJ whole genome shotgun (WGS) entry which is preliminary data.</text>
</comment>
<evidence type="ECO:0000313" key="1">
    <source>
        <dbReference type="EMBL" id="OAI16355.1"/>
    </source>
</evidence>
<evidence type="ECO:0000313" key="2">
    <source>
        <dbReference type="Proteomes" id="UP000078476"/>
    </source>
</evidence>
<dbReference type="EMBL" id="LUUI01000096">
    <property type="protein sequence ID" value="OAI16355.1"/>
    <property type="molecule type" value="Genomic_DNA"/>
</dbReference>